<organism evidence="1 2">
    <name type="scientific">Haemaphysalis longicornis</name>
    <name type="common">Bush tick</name>
    <dbReference type="NCBI Taxonomy" id="44386"/>
    <lineage>
        <taxon>Eukaryota</taxon>
        <taxon>Metazoa</taxon>
        <taxon>Ecdysozoa</taxon>
        <taxon>Arthropoda</taxon>
        <taxon>Chelicerata</taxon>
        <taxon>Arachnida</taxon>
        <taxon>Acari</taxon>
        <taxon>Parasitiformes</taxon>
        <taxon>Ixodida</taxon>
        <taxon>Ixodoidea</taxon>
        <taxon>Ixodidae</taxon>
        <taxon>Haemaphysalinae</taxon>
        <taxon>Haemaphysalis</taxon>
    </lineage>
</organism>
<dbReference type="PANTHER" id="PTHR31025:SF25">
    <property type="entry name" value="ZINC FINGER (C2H2)-60"/>
    <property type="match status" value="1"/>
</dbReference>
<comment type="caution">
    <text evidence="1">The sequence shown here is derived from an EMBL/GenBank/DDBJ whole genome shotgun (WGS) entry which is preliminary data.</text>
</comment>
<name>A0A9J6GKI7_HAELO</name>
<dbReference type="OrthoDB" id="6510909at2759"/>
<protein>
    <submittedName>
        <fullName evidence="1">Uncharacterized protein</fullName>
    </submittedName>
</protein>
<dbReference type="AlphaFoldDB" id="A0A9J6GKI7"/>
<evidence type="ECO:0000313" key="2">
    <source>
        <dbReference type="Proteomes" id="UP000821853"/>
    </source>
</evidence>
<gene>
    <name evidence="1" type="ORF">HPB48_010080</name>
</gene>
<sequence length="265" mass="30640">MPDLGPYEQELQQKRAISGNLRRLIVNKLFQACWKITRYPTHRLYQTATEQLVSRYPHLIDHLDGRDGLDMWTGCLRNKFKNARKQFENCSPEMLARKQKYSHKKQKQTCSDTEPPNKKLCRLANSNHLAMYDEGAMMQHCEWLEENAGTTEDEAKRQRLLATANRRHKQLQTMSVQEALTTFPFLCVESTLLMEFEVVFQKRIADKMEAGFASLSDIILKHGTEREVASFLDAAQEDGIRAVLAFMADRCADSFEAILTEVSFR</sequence>
<reference evidence="1 2" key="1">
    <citation type="journal article" date="2020" name="Cell">
        <title>Large-Scale Comparative Analyses of Tick Genomes Elucidate Their Genetic Diversity and Vector Capacities.</title>
        <authorList>
            <consortium name="Tick Genome and Microbiome Consortium (TIGMIC)"/>
            <person name="Jia N."/>
            <person name="Wang J."/>
            <person name="Shi W."/>
            <person name="Du L."/>
            <person name="Sun Y."/>
            <person name="Zhan W."/>
            <person name="Jiang J.F."/>
            <person name="Wang Q."/>
            <person name="Zhang B."/>
            <person name="Ji P."/>
            <person name="Bell-Sakyi L."/>
            <person name="Cui X.M."/>
            <person name="Yuan T.T."/>
            <person name="Jiang B.G."/>
            <person name="Yang W.F."/>
            <person name="Lam T.T."/>
            <person name="Chang Q.C."/>
            <person name="Ding S.J."/>
            <person name="Wang X.J."/>
            <person name="Zhu J.G."/>
            <person name="Ruan X.D."/>
            <person name="Zhao L."/>
            <person name="Wei J.T."/>
            <person name="Ye R.Z."/>
            <person name="Que T.C."/>
            <person name="Du C.H."/>
            <person name="Zhou Y.H."/>
            <person name="Cheng J.X."/>
            <person name="Dai P.F."/>
            <person name="Guo W.B."/>
            <person name="Han X.H."/>
            <person name="Huang E.J."/>
            <person name="Li L.F."/>
            <person name="Wei W."/>
            <person name="Gao Y.C."/>
            <person name="Liu J.Z."/>
            <person name="Shao H.Z."/>
            <person name="Wang X."/>
            <person name="Wang C.C."/>
            <person name="Yang T.C."/>
            <person name="Huo Q.B."/>
            <person name="Li W."/>
            <person name="Chen H.Y."/>
            <person name="Chen S.E."/>
            <person name="Zhou L.G."/>
            <person name="Ni X.B."/>
            <person name="Tian J.H."/>
            <person name="Sheng Y."/>
            <person name="Liu T."/>
            <person name="Pan Y.S."/>
            <person name="Xia L.Y."/>
            <person name="Li J."/>
            <person name="Zhao F."/>
            <person name="Cao W.C."/>
        </authorList>
    </citation>
    <scope>NUCLEOTIDE SEQUENCE [LARGE SCALE GENOMIC DNA]</scope>
    <source>
        <strain evidence="1">HaeL-2018</strain>
    </source>
</reference>
<dbReference type="Proteomes" id="UP000821853">
    <property type="component" value="Chromosome 5"/>
</dbReference>
<dbReference type="VEuPathDB" id="VectorBase:HLOH_046478"/>
<accession>A0A9J6GKI7</accession>
<keyword evidence="2" id="KW-1185">Reference proteome</keyword>
<dbReference type="PANTHER" id="PTHR31025">
    <property type="entry name" value="SI:CH211-196P9.1-RELATED"/>
    <property type="match status" value="1"/>
</dbReference>
<dbReference type="OMA" id="FMADRCA"/>
<proteinExistence type="predicted"/>
<evidence type="ECO:0000313" key="1">
    <source>
        <dbReference type="EMBL" id="KAH9375385.1"/>
    </source>
</evidence>
<dbReference type="EMBL" id="JABSTR010000007">
    <property type="protein sequence ID" value="KAH9375385.1"/>
    <property type="molecule type" value="Genomic_DNA"/>
</dbReference>